<dbReference type="PANTHER" id="PTHR47447:SF17">
    <property type="entry name" value="OS12G0638900 PROTEIN"/>
    <property type="match status" value="1"/>
</dbReference>
<evidence type="ECO:0000256" key="2">
    <source>
        <dbReference type="ARBA" id="ARBA00022737"/>
    </source>
</evidence>
<dbReference type="STRING" id="1849047.A0A3D8RB01"/>
<dbReference type="Proteomes" id="UP000256645">
    <property type="component" value="Unassembled WGS sequence"/>
</dbReference>
<dbReference type="AlphaFoldDB" id="A0A3D8RB01"/>
<protein>
    <recommendedName>
        <fullName evidence="9">Pentacotripeptide-repeat region of PRORP domain-containing protein</fullName>
    </recommendedName>
</protein>
<feature type="compositionally biased region" description="Basic and acidic residues" evidence="6">
    <location>
        <begin position="41"/>
        <end position="50"/>
    </location>
</feature>
<dbReference type="PROSITE" id="PS51375">
    <property type="entry name" value="PPR"/>
    <property type="match status" value="2"/>
</dbReference>
<comment type="caution">
    <text evidence="7">The sequence shown here is derived from an EMBL/GenBank/DDBJ whole genome shotgun (WGS) entry which is preliminary data.</text>
</comment>
<evidence type="ECO:0008006" key="9">
    <source>
        <dbReference type="Google" id="ProtNLM"/>
    </source>
</evidence>
<dbReference type="NCBIfam" id="TIGR00756">
    <property type="entry name" value="PPR"/>
    <property type="match status" value="3"/>
</dbReference>
<feature type="repeat" description="PPR" evidence="5">
    <location>
        <begin position="496"/>
        <end position="530"/>
    </location>
</feature>
<dbReference type="InterPro" id="IPR002885">
    <property type="entry name" value="PPR_rpt"/>
</dbReference>
<dbReference type="PANTHER" id="PTHR47447">
    <property type="entry name" value="OS03G0856100 PROTEIN"/>
    <property type="match status" value="1"/>
</dbReference>
<comment type="similarity">
    <text evidence="1">Belongs to the CCM1 family.</text>
</comment>
<dbReference type="OrthoDB" id="185373at2759"/>
<name>A0A3D8RB01_9HELO</name>
<gene>
    <name evidence="7" type="ORF">BP6252_07723</name>
</gene>
<evidence type="ECO:0000256" key="4">
    <source>
        <dbReference type="ARBA" id="ARBA00044511"/>
    </source>
</evidence>
<proteinExistence type="inferred from homology"/>
<organism evidence="7 8">
    <name type="scientific">Coleophoma cylindrospora</name>
    <dbReference type="NCBI Taxonomy" id="1849047"/>
    <lineage>
        <taxon>Eukaryota</taxon>
        <taxon>Fungi</taxon>
        <taxon>Dikarya</taxon>
        <taxon>Ascomycota</taxon>
        <taxon>Pezizomycotina</taxon>
        <taxon>Leotiomycetes</taxon>
        <taxon>Helotiales</taxon>
        <taxon>Dermateaceae</taxon>
        <taxon>Coleophoma</taxon>
    </lineage>
</organism>
<dbReference type="EMBL" id="PDLM01000008">
    <property type="protein sequence ID" value="RDW71160.1"/>
    <property type="molecule type" value="Genomic_DNA"/>
</dbReference>
<dbReference type="InterPro" id="IPR011990">
    <property type="entry name" value="TPR-like_helical_dom_sf"/>
</dbReference>
<keyword evidence="2" id="KW-0677">Repeat</keyword>
<evidence type="ECO:0000313" key="8">
    <source>
        <dbReference type="Proteomes" id="UP000256645"/>
    </source>
</evidence>
<comment type="subunit">
    <text evidence="4">Binds to mitochondrial small subunit 15S rRNA.</text>
</comment>
<keyword evidence="8" id="KW-1185">Reference proteome</keyword>
<dbReference type="Pfam" id="PF13041">
    <property type="entry name" value="PPR_2"/>
    <property type="match status" value="1"/>
</dbReference>
<reference evidence="7 8" key="1">
    <citation type="journal article" date="2018" name="IMA Fungus">
        <title>IMA Genome-F 9: Draft genome sequence of Annulohypoxylon stygium, Aspergillus mulundensis, Berkeleyomyces basicola (syn. Thielaviopsis basicola), Ceratocystis smalleyi, two Cercospora beticola strains, Coleophoma cylindrospora, Fusarium fracticaudum, Phialophora cf. hyalina, and Morchella septimelata.</title>
        <authorList>
            <person name="Wingfield B.D."/>
            <person name="Bills G.F."/>
            <person name="Dong Y."/>
            <person name="Huang W."/>
            <person name="Nel W.J."/>
            <person name="Swalarsk-Parry B.S."/>
            <person name="Vaghefi N."/>
            <person name="Wilken P.M."/>
            <person name="An Z."/>
            <person name="de Beer Z.W."/>
            <person name="De Vos L."/>
            <person name="Chen L."/>
            <person name="Duong T.A."/>
            <person name="Gao Y."/>
            <person name="Hammerbacher A."/>
            <person name="Kikkert J.R."/>
            <person name="Li Y."/>
            <person name="Li H."/>
            <person name="Li K."/>
            <person name="Li Q."/>
            <person name="Liu X."/>
            <person name="Ma X."/>
            <person name="Naidoo K."/>
            <person name="Pethybridge S.J."/>
            <person name="Sun J."/>
            <person name="Steenkamp E.T."/>
            <person name="van der Nest M.A."/>
            <person name="van Wyk S."/>
            <person name="Wingfield M.J."/>
            <person name="Xiong C."/>
            <person name="Yue Q."/>
            <person name="Zhang X."/>
        </authorList>
    </citation>
    <scope>NUCLEOTIDE SEQUENCE [LARGE SCALE GENOMIC DNA]</scope>
    <source>
        <strain evidence="7 8">BP6252</strain>
    </source>
</reference>
<evidence type="ECO:0000256" key="1">
    <source>
        <dbReference type="ARBA" id="ARBA00006192"/>
    </source>
</evidence>
<feature type="region of interest" description="Disordered" evidence="6">
    <location>
        <begin position="34"/>
        <end position="78"/>
    </location>
</feature>
<evidence type="ECO:0000256" key="6">
    <source>
        <dbReference type="SAM" id="MobiDB-lite"/>
    </source>
</evidence>
<dbReference type="Pfam" id="PF01535">
    <property type="entry name" value="PPR"/>
    <property type="match status" value="1"/>
</dbReference>
<evidence type="ECO:0000313" key="7">
    <source>
        <dbReference type="EMBL" id="RDW71160.1"/>
    </source>
</evidence>
<evidence type="ECO:0000256" key="5">
    <source>
        <dbReference type="PROSITE-ProRule" id="PRU00708"/>
    </source>
</evidence>
<dbReference type="Pfam" id="PF13812">
    <property type="entry name" value="PPR_3"/>
    <property type="match status" value="1"/>
</dbReference>
<comment type="function">
    <text evidence="3">Regulates mitochondrial small subunit maturation by controlling 15S rRNA 5'-end processing. Localizes to the 5' precursor of the 15S rRNA in a position that is subsequently occupied by mS47 in the mature yeast mtSSU. Uses structure and sequence-specific RNA recognition, binding to a single-stranded region of the precursor and specifically recognizing bases -6 to -1. The exchange of Ccm1 for mS47 is coupled to the irreversible removal of precursor rRNA that is accompanied by conformational changes of the mitoribosomal proteins uS5m and mS26. These conformational changes signal completion of 5'-end rRNA processing through protection of the mature 5'-end of the 15S rRNA and stabilization of mS47. The removal of the 5' precursor together with the dissociation of Ccm1 may be catalyzed by the 5'-3' exoribonuclease Pet127. Involved in the specific removal of group I introns in mitochondrial encoded transcripts.</text>
</comment>
<dbReference type="Gene3D" id="1.25.40.10">
    <property type="entry name" value="Tetratricopeptide repeat domain"/>
    <property type="match status" value="3"/>
</dbReference>
<evidence type="ECO:0000256" key="3">
    <source>
        <dbReference type="ARBA" id="ARBA00044493"/>
    </source>
</evidence>
<feature type="repeat" description="PPR" evidence="5">
    <location>
        <begin position="626"/>
        <end position="660"/>
    </location>
</feature>
<sequence>MTTPHICAACRRSISRLRSNNTLQWQSRATFISIATPTTGENDKTKDGSKKLPQGRRAKDEQWGQARRGKRNKYPGFSPEAGAQLELLFKESVTATPSADPATSKLISQPITPFHSYKDIDTLNQMIQDGPHVLPAAWKFFEEHYGPESIEKRPGGKAPRPTFLMHSFRRLLNNLIQAKRIDPFSTELPTVTEITRVCQGIQMLTCQDWAQLMYGLLEGLTRAAQSELPEYTHEVDEHLIKDLLGSWNIICRRTPLAPGRSLKGPYFNWSQVPRFSCEELDRAIAKHGTVYAFGYLVPRIRSRILDGVALVALASYAHLNNETRIASGVAAGADPLMAAFSKVISVAEVKESLLDSGSPPPPNLRNFVLKEWDSLKKKASATALITSPEDAVSAAVTETSAEPRSAFLHLRPARDDSQYMKKRVEEALRGKDFKAVEELWRRVQNWPANPEPDQSKPSHITLPLCNYFIHAYMCLQQPHRAIDIWNFMIQKGLSPNLETWDSMLNGCRIARNWTGLEDVWGKMVSSGIQPDVVCWTTRIGGLLSCNKIEYGLEALNEMGRMWIAAGQKQYGADKTISDLYNKKVSGAVKPSIETVNAAISVLLQRNREDLVHQTLNWAAKFGIDPDIVTYNTLLWRLFRQGRTPEAMDILKSMSEAGLKADVATFTTMLEETFRNTENKSPQEQTRLIADTFKGMEAAGVKANLHTYGKIIHQLLQGDTSDITSVNMVLERMRNERLRPSGYIYTTLVGYYFRQKPPDLDAVKQILESVRQDEGSVDNIFWDRVMEGYAETGDTPAAMKILAKKQDIGSRASWFTLRVLLLALAENEEWDVAKAMVRSIKDEHWSRHDLESGAPDAHKFWRSATEMQLLEA</sequence>
<accession>A0A3D8RB01</accession>